<organism evidence="8">
    <name type="scientific">Thermohahella caldifontis</name>
    <dbReference type="NCBI Taxonomy" id="3142973"/>
    <lineage>
        <taxon>Bacteria</taxon>
        <taxon>Pseudomonadati</taxon>
        <taxon>Pseudomonadota</taxon>
        <taxon>Gammaproteobacteria</taxon>
        <taxon>Oceanospirillales</taxon>
        <taxon>Hahellaceae</taxon>
        <taxon>Thermohahella</taxon>
    </lineage>
</organism>
<dbReference type="CDD" id="cd17535">
    <property type="entry name" value="REC_NarL-like"/>
    <property type="match status" value="1"/>
</dbReference>
<evidence type="ECO:0000256" key="4">
    <source>
        <dbReference type="ARBA" id="ARBA00023163"/>
    </source>
</evidence>
<reference evidence="8" key="1">
    <citation type="submission" date="2024-05" db="EMBL/GenBank/DDBJ databases">
        <title>Genome sequencing of novel strain.</title>
        <authorList>
            <person name="Ganbat D."/>
            <person name="Ganbat S."/>
            <person name="Lee S.-J."/>
        </authorList>
    </citation>
    <scope>NUCLEOTIDE SEQUENCE</scope>
    <source>
        <strain evidence="8">SMD15-11</strain>
    </source>
</reference>
<evidence type="ECO:0000256" key="5">
    <source>
        <dbReference type="PROSITE-ProRule" id="PRU00169"/>
    </source>
</evidence>
<feature type="domain" description="HTH luxR-type" evidence="6">
    <location>
        <begin position="139"/>
        <end position="204"/>
    </location>
</feature>
<accession>A0AB39UTN7</accession>
<dbReference type="SUPFAM" id="SSF46894">
    <property type="entry name" value="C-terminal effector domain of the bipartite response regulators"/>
    <property type="match status" value="1"/>
</dbReference>
<name>A0AB39UTN7_9GAMM</name>
<dbReference type="GO" id="GO:0006355">
    <property type="term" value="P:regulation of DNA-templated transcription"/>
    <property type="evidence" value="ECO:0007669"/>
    <property type="project" value="InterPro"/>
</dbReference>
<dbReference type="PROSITE" id="PS00622">
    <property type="entry name" value="HTH_LUXR_1"/>
    <property type="match status" value="1"/>
</dbReference>
<gene>
    <name evidence="8" type="ORF">AAIA72_11205</name>
</gene>
<feature type="domain" description="Response regulatory" evidence="7">
    <location>
        <begin position="3"/>
        <end position="119"/>
    </location>
</feature>
<dbReference type="InterPro" id="IPR011006">
    <property type="entry name" value="CheY-like_superfamily"/>
</dbReference>
<evidence type="ECO:0000256" key="2">
    <source>
        <dbReference type="ARBA" id="ARBA00023015"/>
    </source>
</evidence>
<keyword evidence="2" id="KW-0805">Transcription regulation</keyword>
<proteinExistence type="predicted"/>
<dbReference type="InterPro" id="IPR000792">
    <property type="entry name" value="Tscrpt_reg_LuxR_C"/>
</dbReference>
<sequence>MIRLLLADDHRVVLDGLCTRLEQEPDLEVVGRAHDGEQAVEMAVDMLPDVVLMDVSMPRLNGLEAAAVMQVRCPGVRVLILSMHDNREYVREALERGVAGYVLKDVSMEEMVRAIHAVHDGGTYISSGASQALLVDTLRGEKSGSLTPREEEVLRRVARGRTSKEIARELNISVRTVETHRQNIKGKLGLSCTADLTRYAMEKGWI</sequence>
<dbReference type="SMART" id="SM00421">
    <property type="entry name" value="HTH_LUXR"/>
    <property type="match status" value="1"/>
</dbReference>
<dbReference type="PROSITE" id="PS50043">
    <property type="entry name" value="HTH_LUXR_2"/>
    <property type="match status" value="1"/>
</dbReference>
<dbReference type="Pfam" id="PF00196">
    <property type="entry name" value="GerE"/>
    <property type="match status" value="1"/>
</dbReference>
<dbReference type="Pfam" id="PF00072">
    <property type="entry name" value="Response_reg"/>
    <property type="match status" value="1"/>
</dbReference>
<dbReference type="PRINTS" id="PR00038">
    <property type="entry name" value="HTHLUXR"/>
</dbReference>
<evidence type="ECO:0000259" key="6">
    <source>
        <dbReference type="PROSITE" id="PS50043"/>
    </source>
</evidence>
<dbReference type="InterPro" id="IPR039420">
    <property type="entry name" value="WalR-like"/>
</dbReference>
<evidence type="ECO:0000256" key="1">
    <source>
        <dbReference type="ARBA" id="ARBA00022553"/>
    </source>
</evidence>
<dbReference type="EMBL" id="CP154858">
    <property type="protein sequence ID" value="XDT71370.1"/>
    <property type="molecule type" value="Genomic_DNA"/>
</dbReference>
<dbReference type="RefSeq" id="WP_369600405.1">
    <property type="nucleotide sequence ID" value="NZ_CP154858.1"/>
</dbReference>
<dbReference type="SMART" id="SM00448">
    <property type="entry name" value="REC"/>
    <property type="match status" value="1"/>
</dbReference>
<keyword evidence="3" id="KW-0238">DNA-binding</keyword>
<dbReference type="PANTHER" id="PTHR43214:SF41">
    <property type="entry name" value="NITRATE_NITRITE RESPONSE REGULATOR PROTEIN NARP"/>
    <property type="match status" value="1"/>
</dbReference>
<dbReference type="PROSITE" id="PS50110">
    <property type="entry name" value="RESPONSE_REGULATORY"/>
    <property type="match status" value="1"/>
</dbReference>
<dbReference type="GO" id="GO:0000160">
    <property type="term" value="P:phosphorelay signal transduction system"/>
    <property type="evidence" value="ECO:0007669"/>
    <property type="project" value="InterPro"/>
</dbReference>
<feature type="modified residue" description="4-aspartylphosphate" evidence="5">
    <location>
        <position position="54"/>
    </location>
</feature>
<dbReference type="KEGG" id="tcd:AAIA72_11205"/>
<evidence type="ECO:0000259" key="7">
    <source>
        <dbReference type="PROSITE" id="PS50110"/>
    </source>
</evidence>
<dbReference type="InterPro" id="IPR001789">
    <property type="entry name" value="Sig_transdc_resp-reg_receiver"/>
</dbReference>
<dbReference type="CDD" id="cd06170">
    <property type="entry name" value="LuxR_C_like"/>
    <property type="match status" value="1"/>
</dbReference>
<dbReference type="InterPro" id="IPR016032">
    <property type="entry name" value="Sig_transdc_resp-reg_C-effctor"/>
</dbReference>
<dbReference type="PANTHER" id="PTHR43214">
    <property type="entry name" value="TWO-COMPONENT RESPONSE REGULATOR"/>
    <property type="match status" value="1"/>
</dbReference>
<dbReference type="AlphaFoldDB" id="A0AB39UTN7"/>
<keyword evidence="4" id="KW-0804">Transcription</keyword>
<protein>
    <submittedName>
        <fullName evidence="8">Response regulator transcription factor</fullName>
    </submittedName>
</protein>
<dbReference type="SUPFAM" id="SSF52172">
    <property type="entry name" value="CheY-like"/>
    <property type="match status" value="1"/>
</dbReference>
<keyword evidence="1 5" id="KW-0597">Phosphoprotein</keyword>
<evidence type="ECO:0000256" key="3">
    <source>
        <dbReference type="ARBA" id="ARBA00023125"/>
    </source>
</evidence>
<dbReference type="Gene3D" id="3.40.50.2300">
    <property type="match status" value="1"/>
</dbReference>
<dbReference type="InterPro" id="IPR058245">
    <property type="entry name" value="NreC/VraR/RcsB-like_REC"/>
</dbReference>
<evidence type="ECO:0000313" key="8">
    <source>
        <dbReference type="EMBL" id="XDT71370.1"/>
    </source>
</evidence>
<dbReference type="GO" id="GO:0003677">
    <property type="term" value="F:DNA binding"/>
    <property type="evidence" value="ECO:0007669"/>
    <property type="project" value="UniProtKB-KW"/>
</dbReference>